<keyword evidence="4" id="KW-0378">Hydrolase</keyword>
<accession>A0A420J8B8</accession>
<dbReference type="InterPro" id="IPR010979">
    <property type="entry name" value="Ribosomal_uS13-like_H2TH"/>
</dbReference>
<keyword evidence="8" id="KW-0511">Multifunctional enzyme</keyword>
<dbReference type="GO" id="GO:0006284">
    <property type="term" value="P:base-excision repair"/>
    <property type="evidence" value="ECO:0007669"/>
    <property type="project" value="InterPro"/>
</dbReference>
<dbReference type="GO" id="GO:0005634">
    <property type="term" value="C:nucleus"/>
    <property type="evidence" value="ECO:0007669"/>
    <property type="project" value="TreeGrafter"/>
</dbReference>
<keyword evidence="5" id="KW-0238">DNA-binding</keyword>
<feature type="region of interest" description="Disordered" evidence="10">
    <location>
        <begin position="339"/>
        <end position="414"/>
    </location>
</feature>
<evidence type="ECO:0000256" key="9">
    <source>
        <dbReference type="ARBA" id="ARBA00023295"/>
    </source>
</evidence>
<evidence type="ECO:0000313" key="13">
    <source>
        <dbReference type="Proteomes" id="UP000283383"/>
    </source>
</evidence>
<dbReference type="PANTHER" id="PTHR22993">
    <property type="entry name" value="FORMAMIDOPYRIMIDINE-DNA GLYCOSYLASE"/>
    <property type="match status" value="1"/>
</dbReference>
<dbReference type="GO" id="GO:0008270">
    <property type="term" value="F:zinc ion binding"/>
    <property type="evidence" value="ECO:0007669"/>
    <property type="project" value="InterPro"/>
</dbReference>
<name>A0A420J8B8_9PEZI</name>
<comment type="similarity">
    <text evidence="2">Belongs to the FPG family.</text>
</comment>
<dbReference type="PANTHER" id="PTHR22993:SF9">
    <property type="entry name" value="FORMAMIDOPYRIMIDINE-DNA GLYCOSYLASE"/>
    <property type="match status" value="1"/>
</dbReference>
<keyword evidence="7" id="KW-0456">Lyase</keyword>
<dbReference type="InterPro" id="IPR015886">
    <property type="entry name" value="H2TH_FPG"/>
</dbReference>
<dbReference type="FunFam" id="1.10.8.50:FF:000009">
    <property type="entry name" value="Formamidopyrimidine-DNA glycosylase"/>
    <property type="match status" value="1"/>
</dbReference>
<dbReference type="EMBL" id="MCBQ01001810">
    <property type="protein sequence ID" value="RKF83027.1"/>
    <property type="molecule type" value="Genomic_DNA"/>
</dbReference>
<sequence length="414" mass="47067">MPEIAEVARVVHQIRKRLVGTTVKYVLAKDDANIFGKVGTTATEFQKAMMGKKITGAGQQGKYFWITMSSPPHPLLHFGMSGSSTNTDFYHCWLHIRGESKLRFKSQNSSTQEITDGNEKEKEDWPPKYWKFMLESTDSNDANRKVEAAFSDARRFGRIRLLSCAKGDIRNTSPLKENGPDPVIDKHIITLDWLQKKLKNKYVPIKSFLLNQANISGIGNWVADEILYNAHIHPEQYCDSLSTAQIESVHRYVMYVCETAVGVLADSEKFPSEWLFNYRWGKAKLRKKLTKSKDDERADNLVDCLPNGDKIAFVTVGGRTSCYVPRVQKITLDNMSATVDHDEHQKSMDPGTKSNVAKKRKRTEAKSDEIQKDTISIEKKRVTRSMKNSKIEPAEKTAENTNTSVKKFRAKSEH</sequence>
<dbReference type="Gene3D" id="1.10.8.50">
    <property type="match status" value="1"/>
</dbReference>
<evidence type="ECO:0000256" key="4">
    <source>
        <dbReference type="ARBA" id="ARBA00022801"/>
    </source>
</evidence>
<evidence type="ECO:0000256" key="1">
    <source>
        <dbReference type="ARBA" id="ARBA00001668"/>
    </source>
</evidence>
<evidence type="ECO:0000256" key="5">
    <source>
        <dbReference type="ARBA" id="ARBA00023125"/>
    </source>
</evidence>
<dbReference type="CDD" id="cd08972">
    <property type="entry name" value="PF_Nei_N"/>
    <property type="match status" value="1"/>
</dbReference>
<keyword evidence="6" id="KW-0234">DNA repair</keyword>
<dbReference type="Gene3D" id="3.20.190.10">
    <property type="entry name" value="MutM-like, N-terminal"/>
    <property type="match status" value="1"/>
</dbReference>
<dbReference type="GO" id="GO:0008534">
    <property type="term" value="F:oxidized purine nucleobase lesion DNA N-glycosylase activity"/>
    <property type="evidence" value="ECO:0007669"/>
    <property type="project" value="UniProtKB-EC"/>
</dbReference>
<dbReference type="SMART" id="SM01232">
    <property type="entry name" value="H2TH"/>
    <property type="match status" value="1"/>
</dbReference>
<feature type="compositionally biased region" description="Basic and acidic residues" evidence="10">
    <location>
        <begin position="389"/>
        <end position="398"/>
    </location>
</feature>
<comment type="caution">
    <text evidence="12">The sequence shown here is derived from an EMBL/GenBank/DDBJ whole genome shotgun (WGS) entry which is preliminary data.</text>
</comment>
<dbReference type="STRING" id="62708.A0A420J8B8"/>
<keyword evidence="13" id="KW-1185">Reference proteome</keyword>
<feature type="compositionally biased region" description="Basic and acidic residues" evidence="10">
    <location>
        <begin position="364"/>
        <end position="380"/>
    </location>
</feature>
<evidence type="ECO:0000256" key="2">
    <source>
        <dbReference type="ARBA" id="ARBA00009409"/>
    </source>
</evidence>
<dbReference type="GO" id="GO:0016829">
    <property type="term" value="F:lyase activity"/>
    <property type="evidence" value="ECO:0007669"/>
    <property type="project" value="UniProtKB-KW"/>
</dbReference>
<feature type="domain" description="Formamidopyrimidine-DNA glycosylase catalytic" evidence="11">
    <location>
        <begin position="2"/>
        <end position="157"/>
    </location>
</feature>
<evidence type="ECO:0000256" key="6">
    <source>
        <dbReference type="ARBA" id="ARBA00023204"/>
    </source>
</evidence>
<dbReference type="SUPFAM" id="SSF81624">
    <property type="entry name" value="N-terminal domain of MutM-like DNA repair proteins"/>
    <property type="match status" value="1"/>
</dbReference>
<evidence type="ECO:0000256" key="8">
    <source>
        <dbReference type="ARBA" id="ARBA00023268"/>
    </source>
</evidence>
<comment type="catalytic activity">
    <reaction evidence="1">
        <text>Hydrolysis of DNA containing ring-opened 7-methylguanine residues, releasing 2,6-diamino-4-hydroxy-5-(N-methyl)formamidopyrimidine.</text>
        <dbReference type="EC" id="3.2.2.23"/>
    </reaction>
</comment>
<reference evidence="12 13" key="1">
    <citation type="journal article" date="2018" name="BMC Genomics">
        <title>Comparative genome analyses reveal sequence features reflecting distinct modes of host-adaptation between dicot and monocot powdery mildew.</title>
        <authorList>
            <person name="Wu Y."/>
            <person name="Ma X."/>
            <person name="Pan Z."/>
            <person name="Kale S.D."/>
            <person name="Song Y."/>
            <person name="King H."/>
            <person name="Zhang Q."/>
            <person name="Presley C."/>
            <person name="Deng X."/>
            <person name="Wei C.I."/>
            <person name="Xiao S."/>
        </authorList>
    </citation>
    <scope>NUCLEOTIDE SEQUENCE [LARGE SCALE GENOMIC DNA]</scope>
    <source>
        <strain evidence="12">UMSG3</strain>
    </source>
</reference>
<dbReference type="SMART" id="SM00898">
    <property type="entry name" value="Fapy_DNA_glyco"/>
    <property type="match status" value="1"/>
</dbReference>
<dbReference type="GO" id="GO:0003906">
    <property type="term" value="F:DNA-(apurinic or apyrimidinic site) endonuclease activity"/>
    <property type="evidence" value="ECO:0007669"/>
    <property type="project" value="InterPro"/>
</dbReference>
<dbReference type="AlphaFoldDB" id="A0A420J8B8"/>
<proteinExistence type="inferred from homology"/>
<dbReference type="GO" id="GO:0003684">
    <property type="term" value="F:damaged DNA binding"/>
    <property type="evidence" value="ECO:0007669"/>
    <property type="project" value="InterPro"/>
</dbReference>
<keyword evidence="9" id="KW-0326">Glycosidase</keyword>
<evidence type="ECO:0000313" key="12">
    <source>
        <dbReference type="EMBL" id="RKF83027.1"/>
    </source>
</evidence>
<dbReference type="InterPro" id="IPR035937">
    <property type="entry name" value="FPG_N"/>
</dbReference>
<gene>
    <name evidence="12" type="ORF">GcM3_018039</name>
</gene>
<evidence type="ECO:0000256" key="10">
    <source>
        <dbReference type="SAM" id="MobiDB-lite"/>
    </source>
</evidence>
<dbReference type="SUPFAM" id="SSF46946">
    <property type="entry name" value="S13-like H2TH domain"/>
    <property type="match status" value="1"/>
</dbReference>
<evidence type="ECO:0000259" key="11">
    <source>
        <dbReference type="PROSITE" id="PS51068"/>
    </source>
</evidence>
<evidence type="ECO:0000256" key="3">
    <source>
        <dbReference type="ARBA" id="ARBA00022763"/>
    </source>
</evidence>
<evidence type="ECO:0000256" key="7">
    <source>
        <dbReference type="ARBA" id="ARBA00023239"/>
    </source>
</evidence>
<dbReference type="Pfam" id="PF01149">
    <property type="entry name" value="Fapy_DNA_glyco"/>
    <property type="match status" value="1"/>
</dbReference>
<dbReference type="InterPro" id="IPR012319">
    <property type="entry name" value="FPG_cat"/>
</dbReference>
<dbReference type="Proteomes" id="UP000283383">
    <property type="component" value="Unassembled WGS sequence"/>
</dbReference>
<dbReference type="Pfam" id="PF06831">
    <property type="entry name" value="H2TH"/>
    <property type="match status" value="1"/>
</dbReference>
<organism evidence="12 13">
    <name type="scientific">Golovinomyces cichoracearum</name>
    <dbReference type="NCBI Taxonomy" id="62708"/>
    <lineage>
        <taxon>Eukaryota</taxon>
        <taxon>Fungi</taxon>
        <taxon>Dikarya</taxon>
        <taxon>Ascomycota</taxon>
        <taxon>Pezizomycotina</taxon>
        <taxon>Leotiomycetes</taxon>
        <taxon>Erysiphales</taxon>
        <taxon>Erysiphaceae</taxon>
        <taxon>Golovinomyces</taxon>
    </lineage>
</organism>
<dbReference type="PROSITE" id="PS51068">
    <property type="entry name" value="FPG_CAT"/>
    <property type="match status" value="1"/>
</dbReference>
<keyword evidence="3" id="KW-0227">DNA damage</keyword>
<protein>
    <submittedName>
        <fullName evidence="12">Formamidopyrimidine-DNA glycosylase</fullName>
    </submittedName>
</protein>